<evidence type="ECO:0000256" key="9">
    <source>
        <dbReference type="ARBA" id="ARBA00023136"/>
    </source>
</evidence>
<dbReference type="GO" id="GO:0005085">
    <property type="term" value="F:guanyl-nucleotide exchange factor activity"/>
    <property type="evidence" value="ECO:0007669"/>
    <property type="project" value="UniProtKB-KW"/>
</dbReference>
<dbReference type="Gene3D" id="1.10.506.10">
    <property type="entry name" value="GTPase Activation - p120gap, domain 1"/>
    <property type="match status" value="1"/>
</dbReference>
<feature type="region of interest" description="Disordered" evidence="11">
    <location>
        <begin position="572"/>
        <end position="606"/>
    </location>
</feature>
<evidence type="ECO:0000256" key="7">
    <source>
        <dbReference type="ARBA" id="ARBA00022658"/>
    </source>
</evidence>
<comment type="similarity">
    <text evidence="3">Belongs to the GAPVD1 family.</text>
</comment>
<dbReference type="InterPro" id="IPR003123">
    <property type="entry name" value="VPS9"/>
</dbReference>
<gene>
    <name evidence="14" type="primary">GAPVD1</name>
    <name evidence="14" type="synonym">gapvd1</name>
</gene>
<feature type="compositionally biased region" description="Polar residues" evidence="11">
    <location>
        <begin position="755"/>
        <end position="774"/>
    </location>
</feature>
<protein>
    <recommendedName>
        <fullName evidence="10">GTPase-activating protein and VPS9 domain-containing protein 1</fullName>
    </recommendedName>
</protein>
<dbReference type="SMART" id="SM00167">
    <property type="entry name" value="VPS9"/>
    <property type="match status" value="1"/>
</dbReference>
<evidence type="ECO:0000256" key="6">
    <source>
        <dbReference type="ARBA" id="ARBA00022583"/>
    </source>
</evidence>
<keyword evidence="15" id="KW-1185">Reference proteome</keyword>
<dbReference type="GO" id="GO:0005829">
    <property type="term" value="C:cytosol"/>
    <property type="evidence" value="ECO:0007669"/>
    <property type="project" value="TreeGrafter"/>
</dbReference>
<evidence type="ECO:0000313" key="14">
    <source>
        <dbReference type="Ensembl" id="ENSNFUP00015036017.1"/>
    </source>
</evidence>
<dbReference type="InterPro" id="IPR001936">
    <property type="entry name" value="RasGAP_dom"/>
</dbReference>
<evidence type="ECO:0000256" key="1">
    <source>
        <dbReference type="ARBA" id="ARBA00004170"/>
    </source>
</evidence>
<dbReference type="FunFam" id="1.20.1050.80:FF:000001">
    <property type="entry name" value="GTPase-activating protein and VPS9 domain-containing protein 1 isoform X1"/>
    <property type="match status" value="1"/>
</dbReference>
<dbReference type="Pfam" id="PF00616">
    <property type="entry name" value="RasGAP"/>
    <property type="match status" value="1"/>
</dbReference>
<dbReference type="GO" id="GO:0016020">
    <property type="term" value="C:membrane"/>
    <property type="evidence" value="ECO:0007669"/>
    <property type="project" value="UniProtKB-SubCell"/>
</dbReference>
<dbReference type="InterPro" id="IPR037191">
    <property type="entry name" value="VPS9_dom_sf"/>
</dbReference>
<keyword evidence="8" id="KW-0967">Endosome</keyword>
<keyword evidence="4" id="KW-0343">GTPase activation</keyword>
<dbReference type="GO" id="GO:0005096">
    <property type="term" value="F:GTPase activator activity"/>
    <property type="evidence" value="ECO:0007669"/>
    <property type="project" value="UniProtKB-KW"/>
</dbReference>
<feature type="domain" description="Ras-GAP" evidence="12">
    <location>
        <begin position="144"/>
        <end position="352"/>
    </location>
</feature>
<dbReference type="Pfam" id="PF02204">
    <property type="entry name" value="VPS9"/>
    <property type="match status" value="1"/>
</dbReference>
<evidence type="ECO:0000256" key="8">
    <source>
        <dbReference type="ARBA" id="ARBA00022753"/>
    </source>
</evidence>
<keyword evidence="6" id="KW-0254">Endocytosis</keyword>
<feature type="region of interest" description="Disordered" evidence="11">
    <location>
        <begin position="734"/>
        <end position="843"/>
    </location>
</feature>
<evidence type="ECO:0000256" key="10">
    <source>
        <dbReference type="ARBA" id="ARBA00074146"/>
    </source>
</evidence>
<feature type="compositionally biased region" description="Pro residues" evidence="11">
    <location>
        <begin position="823"/>
        <end position="833"/>
    </location>
</feature>
<evidence type="ECO:0000256" key="5">
    <source>
        <dbReference type="ARBA" id="ARBA00022553"/>
    </source>
</evidence>
<dbReference type="SUPFAM" id="SSF48350">
    <property type="entry name" value="GTPase activation domain, GAP"/>
    <property type="match status" value="1"/>
</dbReference>
<dbReference type="FunFam" id="1.10.506.10:FF:000009">
    <property type="entry name" value="GTPase-activating protein and VPS9 domain-containing protein 1 isoform X1"/>
    <property type="match status" value="1"/>
</dbReference>
<feature type="compositionally biased region" description="Polar residues" evidence="11">
    <location>
        <begin position="576"/>
        <end position="586"/>
    </location>
</feature>
<evidence type="ECO:0000259" key="12">
    <source>
        <dbReference type="PROSITE" id="PS50018"/>
    </source>
</evidence>
<dbReference type="InterPro" id="IPR008936">
    <property type="entry name" value="Rho_GTPase_activation_prot"/>
</dbReference>
<feature type="region of interest" description="Disordered" evidence="11">
    <location>
        <begin position="450"/>
        <end position="503"/>
    </location>
</feature>
<name>A0A8C6NZC1_NOTFU</name>
<dbReference type="GO" id="GO:0030139">
    <property type="term" value="C:endocytic vesicle"/>
    <property type="evidence" value="ECO:0007669"/>
    <property type="project" value="TreeGrafter"/>
</dbReference>
<accession>A0A8C6NZC1</accession>
<dbReference type="GO" id="GO:0006897">
    <property type="term" value="P:endocytosis"/>
    <property type="evidence" value="ECO:0007669"/>
    <property type="project" value="UniProtKB-KW"/>
</dbReference>
<reference evidence="14" key="1">
    <citation type="submission" date="2014-08" db="EMBL/GenBank/DDBJ databases">
        <authorList>
            <person name="Senf B."/>
            <person name="Petzold A."/>
            <person name="Downie B.R."/>
            <person name="Koch P."/>
            <person name="Platzer M."/>
        </authorList>
    </citation>
    <scope>NUCLEOTIDE SEQUENCE [LARGE SCALE GENOMIC DNA]</scope>
    <source>
        <strain evidence="14">GRZ</strain>
    </source>
</reference>
<feature type="domain" description="VPS9" evidence="13">
    <location>
        <begin position="1249"/>
        <end position="1389"/>
    </location>
</feature>
<dbReference type="InterPro" id="IPR045046">
    <property type="entry name" value="Vps9-like"/>
</dbReference>
<dbReference type="GeneTree" id="ENSGT00940000156611"/>
<dbReference type="InterPro" id="IPR041545">
    <property type="entry name" value="DUF5601"/>
</dbReference>
<comment type="subcellular location">
    <subcellularLocation>
        <location evidence="2">Endosome</location>
    </subcellularLocation>
    <subcellularLocation>
        <location evidence="1">Membrane</location>
        <topology evidence="1">Peripheral membrane protein</topology>
    </subcellularLocation>
</comment>
<dbReference type="Gene3D" id="1.20.1050.80">
    <property type="entry name" value="VPS9 domain"/>
    <property type="match status" value="1"/>
</dbReference>
<dbReference type="Pfam" id="PF18151">
    <property type="entry name" value="DUF5601"/>
    <property type="match status" value="1"/>
</dbReference>
<dbReference type="Gene3D" id="1.10.246.120">
    <property type="match status" value="1"/>
</dbReference>
<dbReference type="Ensembl" id="ENSNFUT00015037612.1">
    <property type="protein sequence ID" value="ENSNFUP00015036017.1"/>
    <property type="gene ID" value="ENSNFUG00015017373.1"/>
</dbReference>
<dbReference type="GO" id="GO:0031267">
    <property type="term" value="F:small GTPase binding"/>
    <property type="evidence" value="ECO:0007669"/>
    <property type="project" value="TreeGrafter"/>
</dbReference>
<evidence type="ECO:0000256" key="11">
    <source>
        <dbReference type="SAM" id="MobiDB-lite"/>
    </source>
</evidence>
<dbReference type="CDD" id="cd05129">
    <property type="entry name" value="RasGAP_RAP6"/>
    <property type="match status" value="1"/>
</dbReference>
<feature type="compositionally biased region" description="Basic and acidic residues" evidence="11">
    <location>
        <begin position="775"/>
        <end position="786"/>
    </location>
</feature>
<keyword evidence="9" id="KW-0472">Membrane</keyword>
<feature type="compositionally biased region" description="Basic and acidic residues" evidence="11">
    <location>
        <begin position="862"/>
        <end position="875"/>
    </location>
</feature>
<dbReference type="GO" id="GO:0051049">
    <property type="term" value="P:regulation of transport"/>
    <property type="evidence" value="ECO:0007669"/>
    <property type="project" value="UniProtKB-ARBA"/>
</dbReference>
<evidence type="ECO:0000256" key="2">
    <source>
        <dbReference type="ARBA" id="ARBA00004177"/>
    </source>
</evidence>
<feature type="compositionally biased region" description="Low complexity" evidence="11">
    <location>
        <begin position="903"/>
        <end position="915"/>
    </location>
</feature>
<dbReference type="SUPFAM" id="SSF109993">
    <property type="entry name" value="VPS9 domain"/>
    <property type="match status" value="1"/>
</dbReference>
<evidence type="ECO:0000256" key="3">
    <source>
        <dbReference type="ARBA" id="ARBA00008489"/>
    </source>
</evidence>
<evidence type="ECO:0000259" key="13">
    <source>
        <dbReference type="PROSITE" id="PS51205"/>
    </source>
</evidence>
<keyword evidence="5" id="KW-0597">Phosphoprotein</keyword>
<dbReference type="Proteomes" id="UP000694548">
    <property type="component" value="Chromosome sgr18"/>
</dbReference>
<dbReference type="PROSITE" id="PS51205">
    <property type="entry name" value="VPS9"/>
    <property type="match status" value="1"/>
</dbReference>
<reference evidence="14" key="3">
    <citation type="submission" date="2025-09" db="UniProtKB">
        <authorList>
            <consortium name="Ensembl"/>
        </authorList>
    </citation>
    <scope>IDENTIFICATION</scope>
</reference>
<sequence length="1389" mass="155143">MVKPDIHTLAHHLKQERLYISSEKQLIQRLNSDVLKTAERLYHAAWIAKQQRINLDRLILTSAEASPAECCQHAKMLEDTQFIDGYKILGFQETIYGEFLARLRENPRLVASCLVAGERLNQEHTQGVIHTVFTSLYGNCIMQEDESYLLQVLRYLVEFELKESDNPRRLLRRGTCAFSILFKLFSEGLYSAKLFLTATLHEPIMQLLVEDEDHLETDPSKVTERLTPAQRERFGEKGSEDYRQRVQTAVEANEAKLVALVNKFIGYLKQNTYCFPHSLRWIVSQMYKTLSCVERLEVGEVRTMCTDLLLTCFICPAVVNPEQYGIISDAPINEVARFNLMQVGQLLQQLAMADDDADPRRKSSLSKFDKGCVAAFLDVVIGGRAVETPPMSSMDLLEGLSRTAVYITHNQLLALVDFVRSVMAGDHLREEEHMALETLLANVPQSRTVKSNSLELTPSNTPQLSPATTPANKKNRLPIAAARSRSRTNISQEVEPEPGSQESLQELVPEEVLVISLGTGPQTVPGMMSENEVLNLQMGDGAQGDGSADDAKMHGKPDKTLRFSLCSDNLEGISEGPSNRSNSVSSLDLEAESVSELGAGPSGSNGVEALQLLEHEQATTQDNLDDKLRKFEIRDMMGLTDDRDISETVSETWSTDVLGSDFDPNMDEDRLQEIAGAAAESMLGSLLCLPGSSSVLLDPYGSTISETTSEAWSVEVLPSDSEAPDLKQEERLQELESCSGVGSTSDDTEVREVSSRPSTPGLSVVSGISATSEDIPNKIEDLRSECSSDFGGKDSVTSPDGEESTHGSSTGTIVRPKVHYPRPNHPPPDPPIPEASALGPETRHSLFTPHCLAQCELEHMKQRHSFPDRLVRSRSSDIVCPGRRPTSDPGLNRRVAVEERDPAGAFPSGPSSSPSKDSLKGEMEDRKDSDDEKSDRNRPWWKKPFSSAIPKAPITAFRKKDKHDKDKTPQEQVPQGEQTLACYYLFFSPDVDESIPPREDPSHNISIDDLPDSASQTAQQHYSKFSFSDAKKKLRLALCSADSVALPIMASATTCNGLPDHMDPEDNEIVCFLKVQLAEAINLQDKNQIAQIQETTRCVSRFDARTCRKLLAAIADDYRKRAPYIAYLTRCRQGLQTSQAHLERLLQRVLRDKVVANRYFTTVCVRLLLEHMESKMLDFIKAFQGCTAADDKTAAVEDFLRYLYGAMARDAIWQYASEDQLQDAQMAIERSVMNRIFKLAFYPNQDGDILRDQLFYEHIHRLSKVVTANHKALQIPEVYLKEAPWPSAQSEIRSINAYKTPRDKVQCILRMCSTIMNLLSLANEDSVPGADDFVPVLVFVLIRANPPCLLSTVQYINNFYASRLSGEECYWWMQFTAAVEFIKTIDDRK</sequence>
<evidence type="ECO:0000313" key="15">
    <source>
        <dbReference type="Proteomes" id="UP000694548"/>
    </source>
</evidence>
<feature type="region of interest" description="Disordered" evidence="11">
    <location>
        <begin position="538"/>
        <end position="559"/>
    </location>
</feature>
<keyword evidence="7" id="KW-0344">Guanine-nucleotide releasing factor</keyword>
<dbReference type="PANTHER" id="PTHR23101">
    <property type="entry name" value="RAB GDP/GTP EXCHANGE FACTOR"/>
    <property type="match status" value="1"/>
</dbReference>
<dbReference type="PROSITE" id="PS50018">
    <property type="entry name" value="RAS_GTPASE_ACTIV_2"/>
    <property type="match status" value="1"/>
</dbReference>
<dbReference type="PANTHER" id="PTHR23101:SF25">
    <property type="entry name" value="GTPASE-ACTIVATING PROTEIN AND VPS9 DOMAIN-CONTAINING PROTEIN 1"/>
    <property type="match status" value="1"/>
</dbReference>
<evidence type="ECO:0000256" key="4">
    <source>
        <dbReference type="ARBA" id="ARBA00022468"/>
    </source>
</evidence>
<reference evidence="14" key="2">
    <citation type="submission" date="2025-08" db="UniProtKB">
        <authorList>
            <consortium name="Ensembl"/>
        </authorList>
    </citation>
    <scope>IDENTIFICATION</scope>
</reference>
<feature type="compositionally biased region" description="Basic and acidic residues" evidence="11">
    <location>
        <begin position="549"/>
        <end position="559"/>
    </location>
</feature>
<dbReference type="GO" id="GO:0005768">
    <property type="term" value="C:endosome"/>
    <property type="evidence" value="ECO:0007669"/>
    <property type="project" value="UniProtKB-SubCell"/>
</dbReference>
<organism evidence="14 15">
    <name type="scientific">Nothobranchius furzeri</name>
    <name type="common">Turquoise killifish</name>
    <dbReference type="NCBI Taxonomy" id="105023"/>
    <lineage>
        <taxon>Eukaryota</taxon>
        <taxon>Metazoa</taxon>
        <taxon>Chordata</taxon>
        <taxon>Craniata</taxon>
        <taxon>Vertebrata</taxon>
        <taxon>Euteleostomi</taxon>
        <taxon>Actinopterygii</taxon>
        <taxon>Neopterygii</taxon>
        <taxon>Teleostei</taxon>
        <taxon>Neoteleostei</taxon>
        <taxon>Acanthomorphata</taxon>
        <taxon>Ovalentaria</taxon>
        <taxon>Atherinomorphae</taxon>
        <taxon>Cyprinodontiformes</taxon>
        <taxon>Nothobranchiidae</taxon>
        <taxon>Nothobranchius</taxon>
    </lineage>
</organism>
<proteinExistence type="inferred from homology"/>
<feature type="compositionally biased region" description="Basic and acidic residues" evidence="11">
    <location>
        <begin position="917"/>
        <end position="938"/>
    </location>
</feature>
<feature type="region of interest" description="Disordered" evidence="11">
    <location>
        <begin position="862"/>
        <end position="945"/>
    </location>
</feature>
<feature type="compositionally biased region" description="Polar residues" evidence="11">
    <location>
        <begin position="450"/>
        <end position="472"/>
    </location>
</feature>